<evidence type="ECO:0000256" key="1">
    <source>
        <dbReference type="SAM" id="Phobius"/>
    </source>
</evidence>
<keyword evidence="1" id="KW-0472">Membrane</keyword>
<evidence type="ECO:0000313" key="3">
    <source>
        <dbReference type="Proteomes" id="UP000321832"/>
    </source>
</evidence>
<organism evidence="2 3">
    <name type="scientific">Piscinibacter aquaticus</name>
    <dbReference type="NCBI Taxonomy" id="392597"/>
    <lineage>
        <taxon>Bacteria</taxon>
        <taxon>Pseudomonadati</taxon>
        <taxon>Pseudomonadota</taxon>
        <taxon>Betaproteobacteria</taxon>
        <taxon>Burkholderiales</taxon>
        <taxon>Sphaerotilaceae</taxon>
        <taxon>Piscinibacter</taxon>
    </lineage>
</organism>
<evidence type="ECO:0000313" key="2">
    <source>
        <dbReference type="EMBL" id="TXC66385.1"/>
    </source>
</evidence>
<feature type="transmembrane region" description="Helical" evidence="1">
    <location>
        <begin position="20"/>
        <end position="41"/>
    </location>
</feature>
<proteinExistence type="predicted"/>
<comment type="caution">
    <text evidence="2">The sequence shown here is derived from an EMBL/GenBank/DDBJ whole genome shotgun (WGS) entry which is preliminary data.</text>
</comment>
<accession>A0A5C6U3Q2</accession>
<keyword evidence="3" id="KW-1185">Reference proteome</keyword>
<dbReference type="EMBL" id="VOPW01000001">
    <property type="protein sequence ID" value="TXC66385.1"/>
    <property type="molecule type" value="Genomic_DNA"/>
</dbReference>
<name>A0A5C6U3Q2_9BURK</name>
<protein>
    <recommendedName>
        <fullName evidence="4">Light-harvesting protein</fullName>
    </recommendedName>
</protein>
<reference evidence="2 3" key="1">
    <citation type="submission" date="2019-08" db="EMBL/GenBank/DDBJ databases">
        <authorList>
            <person name="Khan S.A."/>
            <person name="Jeon C.O."/>
            <person name="Jeong S.E."/>
        </authorList>
    </citation>
    <scope>NUCLEOTIDE SEQUENCE [LARGE SCALE GENOMIC DNA]</scope>
    <source>
        <strain evidence="3">IMCC1728</strain>
    </source>
</reference>
<dbReference type="Proteomes" id="UP000321832">
    <property type="component" value="Unassembled WGS sequence"/>
</dbReference>
<dbReference type="AlphaFoldDB" id="A0A5C6U3Q2"/>
<sequence>MVHSESAPHKQGTAGRTSSFALIFALSFVVFLAIALMGQVLGWHWRSWLPGAEGVKSLYGGVKAAVYTFMSHLT</sequence>
<gene>
    <name evidence="2" type="ORF">FSC37_12610</name>
</gene>
<evidence type="ECO:0008006" key="4">
    <source>
        <dbReference type="Google" id="ProtNLM"/>
    </source>
</evidence>
<keyword evidence="1" id="KW-0812">Transmembrane</keyword>
<keyword evidence="1" id="KW-1133">Transmembrane helix</keyword>